<keyword evidence="1" id="KW-0732">Signal</keyword>
<dbReference type="RefSeq" id="WP_136837331.1">
    <property type="nucleotide sequence ID" value="NZ_SWBQ01000005.1"/>
</dbReference>
<proteinExistence type="predicted"/>
<keyword evidence="3" id="KW-1185">Reference proteome</keyword>
<evidence type="ECO:0000256" key="1">
    <source>
        <dbReference type="SAM" id="SignalP"/>
    </source>
</evidence>
<dbReference type="OrthoDB" id="673795at2"/>
<sequence>MGSKIKILVLAVCLAFVSSLSFGQTYAEFFRQKKTQEKYLLKQLAYLKLYAGYLKKGYDVVSDGLGTIKGFTSGEFGLHEAFFGSLALVNPLIKNDYRVLEIASMQGKISKAFNLMLRLDLGNENLTYIRSVRDGVIEECNKDLDELLLVVSASSLEISDEDRLSRLARVHGSMSEKLEFVSGFYVEVSSIAQSGRDNKSEVLKIRRLYEKD</sequence>
<gene>
    <name evidence="2" type="ORF">FA047_17290</name>
</gene>
<accession>A0A4U1CDY1</accession>
<organism evidence="2 3">
    <name type="scientific">Pedobacter frigoris</name>
    <dbReference type="NCBI Taxonomy" id="2571272"/>
    <lineage>
        <taxon>Bacteria</taxon>
        <taxon>Pseudomonadati</taxon>
        <taxon>Bacteroidota</taxon>
        <taxon>Sphingobacteriia</taxon>
        <taxon>Sphingobacteriales</taxon>
        <taxon>Sphingobacteriaceae</taxon>
        <taxon>Pedobacter</taxon>
    </lineage>
</organism>
<feature type="chain" id="PRO_5020558201" description="TerB family tellurite resistance protein" evidence="1">
    <location>
        <begin position="24"/>
        <end position="212"/>
    </location>
</feature>
<protein>
    <recommendedName>
        <fullName evidence="4">TerB family tellurite resistance protein</fullName>
    </recommendedName>
</protein>
<evidence type="ECO:0000313" key="2">
    <source>
        <dbReference type="EMBL" id="TKC04338.1"/>
    </source>
</evidence>
<name>A0A4U1CDY1_9SPHI</name>
<evidence type="ECO:0008006" key="4">
    <source>
        <dbReference type="Google" id="ProtNLM"/>
    </source>
</evidence>
<reference evidence="2 3" key="1">
    <citation type="submission" date="2019-04" db="EMBL/GenBank/DDBJ databases">
        <title>Pedobacter sp. RP-3-15 sp. nov., isolated from Arctic soil.</title>
        <authorList>
            <person name="Dahal R.H."/>
            <person name="Kim D.-U."/>
        </authorList>
    </citation>
    <scope>NUCLEOTIDE SEQUENCE [LARGE SCALE GENOMIC DNA]</scope>
    <source>
        <strain evidence="2 3">RP-3-15</strain>
    </source>
</reference>
<evidence type="ECO:0000313" key="3">
    <source>
        <dbReference type="Proteomes" id="UP000307244"/>
    </source>
</evidence>
<comment type="caution">
    <text evidence="2">The sequence shown here is derived from an EMBL/GenBank/DDBJ whole genome shotgun (WGS) entry which is preliminary data.</text>
</comment>
<dbReference type="AlphaFoldDB" id="A0A4U1CDY1"/>
<dbReference type="EMBL" id="SWBQ01000005">
    <property type="protein sequence ID" value="TKC04338.1"/>
    <property type="molecule type" value="Genomic_DNA"/>
</dbReference>
<feature type="signal peptide" evidence="1">
    <location>
        <begin position="1"/>
        <end position="23"/>
    </location>
</feature>
<dbReference type="Proteomes" id="UP000307244">
    <property type="component" value="Unassembled WGS sequence"/>
</dbReference>